<reference evidence="1 3" key="1">
    <citation type="journal article" date="2014" name="Nat. Genet.">
        <title>Genome and transcriptome of the porcine whipworm Trichuris suis.</title>
        <authorList>
            <person name="Jex A.R."/>
            <person name="Nejsum P."/>
            <person name="Schwarz E.M."/>
            <person name="Hu L."/>
            <person name="Young N.D."/>
            <person name="Hall R.S."/>
            <person name="Korhonen P.K."/>
            <person name="Liao S."/>
            <person name="Thamsborg S."/>
            <person name="Xia J."/>
            <person name="Xu P."/>
            <person name="Wang S."/>
            <person name="Scheerlinck J.P."/>
            <person name="Hofmann A."/>
            <person name="Sternberg P.W."/>
            <person name="Wang J."/>
            <person name="Gasser R.B."/>
        </authorList>
    </citation>
    <scope>NUCLEOTIDE SEQUENCE [LARGE SCALE GENOMIC DNA]</scope>
    <source>
        <strain evidence="2">DCEP-RM93F</strain>
        <strain evidence="1">DCEP-RM93M</strain>
    </source>
</reference>
<protein>
    <recommendedName>
        <fullName evidence="4">DUF4371 domain-containing protein</fullName>
    </recommendedName>
</protein>
<gene>
    <name evidence="1" type="ORF">M513_11222</name>
    <name evidence="2" type="ORF">M514_11222</name>
</gene>
<dbReference type="PANTHER" id="PTHR45913:SF19">
    <property type="entry name" value="LOW QUALITY PROTEIN: ZINC FINGER BED DOMAIN-CONTAINING PROTEIN 5-LIKE"/>
    <property type="match status" value="1"/>
</dbReference>
<dbReference type="Proteomes" id="UP000030764">
    <property type="component" value="Unassembled WGS sequence"/>
</dbReference>
<dbReference type="EMBL" id="KL367509">
    <property type="protein sequence ID" value="KFD68002.1"/>
    <property type="molecule type" value="Genomic_DNA"/>
</dbReference>
<dbReference type="EMBL" id="KL363310">
    <property type="protein sequence ID" value="KFD47931.1"/>
    <property type="molecule type" value="Genomic_DNA"/>
</dbReference>
<accession>A0A085LSI5</accession>
<name>A0A085LSI5_9BILA</name>
<dbReference type="Proteomes" id="UP000030758">
    <property type="component" value="Unassembled WGS sequence"/>
</dbReference>
<organism evidence="1 3">
    <name type="scientific">Trichuris suis</name>
    <name type="common">pig whipworm</name>
    <dbReference type="NCBI Taxonomy" id="68888"/>
    <lineage>
        <taxon>Eukaryota</taxon>
        <taxon>Metazoa</taxon>
        <taxon>Ecdysozoa</taxon>
        <taxon>Nematoda</taxon>
        <taxon>Enoplea</taxon>
        <taxon>Dorylaimia</taxon>
        <taxon>Trichinellida</taxon>
        <taxon>Trichuridae</taxon>
        <taxon>Trichuris</taxon>
    </lineage>
</organism>
<sequence length="152" mass="17363">MLKKQITQFPSANSTVCVEICEMERHMEEQLISLLKSRKFSLKLHETTLRNNNALLMAYVRFWNASELMEEMLLCSILTTFEEIRSYSNESDIPLDNIISCATDGAASMAARCRGCIAHLKLAAAGDDRAFQFMRIISNRYARKGKKHFMTS</sequence>
<evidence type="ECO:0008006" key="4">
    <source>
        <dbReference type="Google" id="ProtNLM"/>
    </source>
</evidence>
<dbReference type="PANTHER" id="PTHR45913">
    <property type="entry name" value="EPM2A-INTERACTING PROTEIN 1"/>
    <property type="match status" value="1"/>
</dbReference>
<evidence type="ECO:0000313" key="1">
    <source>
        <dbReference type="EMBL" id="KFD47931.1"/>
    </source>
</evidence>
<evidence type="ECO:0000313" key="3">
    <source>
        <dbReference type="Proteomes" id="UP000030764"/>
    </source>
</evidence>
<evidence type="ECO:0000313" key="2">
    <source>
        <dbReference type="EMBL" id="KFD68002.1"/>
    </source>
</evidence>
<proteinExistence type="predicted"/>
<keyword evidence="3" id="KW-1185">Reference proteome</keyword>
<dbReference type="AlphaFoldDB" id="A0A085LSI5"/>